<evidence type="ECO:0000313" key="8">
    <source>
        <dbReference type="EMBL" id="RUO30828.1"/>
    </source>
</evidence>
<dbReference type="InterPro" id="IPR013324">
    <property type="entry name" value="RNA_pol_sigma_r3/r4-like"/>
</dbReference>
<comment type="similarity">
    <text evidence="1">Belongs to the sigma-70 factor family. ECF subfamily.</text>
</comment>
<dbReference type="SUPFAM" id="SSF88659">
    <property type="entry name" value="Sigma3 and sigma4 domains of RNA polymerase sigma factors"/>
    <property type="match status" value="1"/>
</dbReference>
<dbReference type="InterPro" id="IPR036388">
    <property type="entry name" value="WH-like_DNA-bd_sf"/>
</dbReference>
<dbReference type="InterPro" id="IPR039425">
    <property type="entry name" value="RNA_pol_sigma-70-like"/>
</dbReference>
<evidence type="ECO:0008006" key="10">
    <source>
        <dbReference type="Google" id="ProtNLM"/>
    </source>
</evidence>
<keyword evidence="9" id="KW-1185">Reference proteome</keyword>
<comment type="caution">
    <text evidence="8">The sequence shown here is derived from an EMBL/GenBank/DDBJ whole genome shotgun (WGS) entry which is preliminary data.</text>
</comment>
<sequence length="180" mass="20955">MDSEQIEVLVLRAQEGKRGAMAALYGHFFTPMKRYAMLRVQNMALAEDLVQNVWLKVGKRLRLMNDARVFRSWLYRALRWEIIDWARRQSKVEVASVDHLTAENGYEEAAIEYDYRPDIEDVAPLLAALKKEEREVMELFYLSELSVNETALVLSIPVGTVKSRLHGAREKLRHIYSNEE</sequence>
<evidence type="ECO:0000256" key="5">
    <source>
        <dbReference type="ARBA" id="ARBA00023163"/>
    </source>
</evidence>
<dbReference type="Pfam" id="PF04542">
    <property type="entry name" value="Sigma70_r2"/>
    <property type="match status" value="1"/>
</dbReference>
<reference evidence="8 9" key="1">
    <citation type="journal article" date="2018" name="Front. Microbiol.">
        <title>Genome-Based Analysis Reveals the Taxonomy and Diversity of the Family Idiomarinaceae.</title>
        <authorList>
            <person name="Liu Y."/>
            <person name="Lai Q."/>
            <person name="Shao Z."/>
        </authorList>
    </citation>
    <scope>NUCLEOTIDE SEQUENCE [LARGE SCALE GENOMIC DNA]</scope>
    <source>
        <strain evidence="8 9">GBSy1</strain>
    </source>
</reference>
<dbReference type="NCBIfam" id="TIGR02937">
    <property type="entry name" value="sigma70-ECF"/>
    <property type="match status" value="1"/>
</dbReference>
<evidence type="ECO:0000259" key="7">
    <source>
        <dbReference type="Pfam" id="PF08281"/>
    </source>
</evidence>
<evidence type="ECO:0000256" key="4">
    <source>
        <dbReference type="ARBA" id="ARBA00023125"/>
    </source>
</evidence>
<evidence type="ECO:0000256" key="2">
    <source>
        <dbReference type="ARBA" id="ARBA00023015"/>
    </source>
</evidence>
<feature type="domain" description="RNA polymerase sigma factor 70 region 4 type 2" evidence="7">
    <location>
        <begin position="125"/>
        <end position="172"/>
    </location>
</feature>
<dbReference type="Proteomes" id="UP000287410">
    <property type="component" value="Unassembled WGS sequence"/>
</dbReference>
<keyword evidence="5" id="KW-0804">Transcription</keyword>
<dbReference type="EMBL" id="PIPN01000002">
    <property type="protein sequence ID" value="RUO30828.1"/>
    <property type="molecule type" value="Genomic_DNA"/>
</dbReference>
<organism evidence="8 9">
    <name type="scientific">Aliidiomarina sedimenti</name>
    <dbReference type="NCBI Taxonomy" id="1933879"/>
    <lineage>
        <taxon>Bacteria</taxon>
        <taxon>Pseudomonadati</taxon>
        <taxon>Pseudomonadota</taxon>
        <taxon>Gammaproteobacteria</taxon>
        <taxon>Alteromonadales</taxon>
        <taxon>Idiomarinaceae</taxon>
        <taxon>Aliidiomarina</taxon>
    </lineage>
</organism>
<dbReference type="InterPro" id="IPR014284">
    <property type="entry name" value="RNA_pol_sigma-70_dom"/>
</dbReference>
<feature type="domain" description="RNA polymerase sigma-70 region 2" evidence="6">
    <location>
        <begin position="31"/>
        <end position="91"/>
    </location>
</feature>
<dbReference type="InterPro" id="IPR013325">
    <property type="entry name" value="RNA_pol_sigma_r2"/>
</dbReference>
<dbReference type="RefSeq" id="WP_126788804.1">
    <property type="nucleotide sequence ID" value="NZ_PIPN01000002.1"/>
</dbReference>
<evidence type="ECO:0000313" key="9">
    <source>
        <dbReference type="Proteomes" id="UP000287410"/>
    </source>
</evidence>
<dbReference type="Pfam" id="PF08281">
    <property type="entry name" value="Sigma70_r4_2"/>
    <property type="match status" value="1"/>
</dbReference>
<protein>
    <recommendedName>
        <fullName evidence="10">RNA polymerase subunit sigma-70</fullName>
    </recommendedName>
</protein>
<name>A0ABY0C0X3_9GAMM</name>
<dbReference type="CDD" id="cd06171">
    <property type="entry name" value="Sigma70_r4"/>
    <property type="match status" value="1"/>
</dbReference>
<keyword evidence="2" id="KW-0805">Transcription regulation</keyword>
<dbReference type="Gene3D" id="1.10.10.10">
    <property type="entry name" value="Winged helix-like DNA-binding domain superfamily/Winged helix DNA-binding domain"/>
    <property type="match status" value="1"/>
</dbReference>
<dbReference type="PANTHER" id="PTHR43133">
    <property type="entry name" value="RNA POLYMERASE ECF-TYPE SIGMA FACTO"/>
    <property type="match status" value="1"/>
</dbReference>
<dbReference type="PANTHER" id="PTHR43133:SF8">
    <property type="entry name" value="RNA POLYMERASE SIGMA FACTOR HI_1459-RELATED"/>
    <property type="match status" value="1"/>
</dbReference>
<dbReference type="Gene3D" id="1.10.1740.10">
    <property type="match status" value="1"/>
</dbReference>
<evidence type="ECO:0000259" key="6">
    <source>
        <dbReference type="Pfam" id="PF04542"/>
    </source>
</evidence>
<proteinExistence type="inferred from homology"/>
<dbReference type="InterPro" id="IPR013249">
    <property type="entry name" value="RNA_pol_sigma70_r4_t2"/>
</dbReference>
<keyword evidence="3" id="KW-0731">Sigma factor</keyword>
<dbReference type="SUPFAM" id="SSF88946">
    <property type="entry name" value="Sigma2 domain of RNA polymerase sigma factors"/>
    <property type="match status" value="1"/>
</dbReference>
<dbReference type="InterPro" id="IPR007627">
    <property type="entry name" value="RNA_pol_sigma70_r2"/>
</dbReference>
<evidence type="ECO:0000256" key="1">
    <source>
        <dbReference type="ARBA" id="ARBA00010641"/>
    </source>
</evidence>
<gene>
    <name evidence="8" type="ORF">CWE12_06210</name>
</gene>
<keyword evidence="4" id="KW-0238">DNA-binding</keyword>
<evidence type="ECO:0000256" key="3">
    <source>
        <dbReference type="ARBA" id="ARBA00023082"/>
    </source>
</evidence>
<accession>A0ABY0C0X3</accession>